<gene>
    <name evidence="1" type="ORF">AC244_12325</name>
</gene>
<protein>
    <submittedName>
        <fullName evidence="1">Uncharacterized protein</fullName>
    </submittedName>
</protein>
<dbReference type="AlphaFoldDB" id="A0A0L8BY70"/>
<dbReference type="PATRIC" id="fig|106592.7.peg.6413"/>
<dbReference type="EMBL" id="LGAP01000005">
    <property type="protein sequence ID" value="KOF19538.1"/>
    <property type="molecule type" value="Genomic_DNA"/>
</dbReference>
<name>A0A0L8BY70_ENSAD</name>
<dbReference type="InterPro" id="IPR016181">
    <property type="entry name" value="Acyl_CoA_acyltransferase"/>
</dbReference>
<organism evidence="1 2">
    <name type="scientific">Ensifer adhaerens</name>
    <name type="common">Sinorhizobium morelense</name>
    <dbReference type="NCBI Taxonomy" id="106592"/>
    <lineage>
        <taxon>Bacteria</taxon>
        <taxon>Pseudomonadati</taxon>
        <taxon>Pseudomonadota</taxon>
        <taxon>Alphaproteobacteria</taxon>
        <taxon>Hyphomicrobiales</taxon>
        <taxon>Rhizobiaceae</taxon>
        <taxon>Sinorhizobium/Ensifer group</taxon>
        <taxon>Ensifer</taxon>
    </lineage>
</organism>
<dbReference type="SUPFAM" id="SSF55729">
    <property type="entry name" value="Acyl-CoA N-acyltransferases (Nat)"/>
    <property type="match status" value="1"/>
</dbReference>
<accession>A0A0L8BY70</accession>
<evidence type="ECO:0000313" key="2">
    <source>
        <dbReference type="Proteomes" id="UP000037425"/>
    </source>
</evidence>
<comment type="caution">
    <text evidence="1">The sequence shown here is derived from an EMBL/GenBank/DDBJ whole genome shotgun (WGS) entry which is preliminary data.</text>
</comment>
<proteinExistence type="predicted"/>
<sequence>MSSIRPLEPADIPAIAGMFQRVFCKDQTEPPVALVGYMRQLYLDAPGCDREIRPLVHVNGGGRISGFVGVNALPMTFNGRPLRAAICGSLMAEDRESDPMAGARLLKAFLAGPQDLSFSETASEVSTQMWTKLRGIVLPQYSLDWVRVIRPSTFTLSVARHRIKLARLANPLAHALDRFYRNRMGRGEQRWSAVPESGTSQANFRVGEIDRSGFADLVGPLTAQFPLRPDWAEGQLNNILADAVQKPDQGDAIFASVTARTGTVVGAFAYHARPGDIGRVLQILALPGQAGPVIDCLIDHAAARGVAGLRGRTQPALLEAMLGRRIAFVHVASTVVHSRDDELVQAFRHSQGFINGLAGEHWSRLMGGRFD</sequence>
<dbReference type="Proteomes" id="UP000037425">
    <property type="component" value="Unassembled WGS sequence"/>
</dbReference>
<evidence type="ECO:0000313" key="1">
    <source>
        <dbReference type="EMBL" id="KOF19538.1"/>
    </source>
</evidence>
<reference evidence="2" key="1">
    <citation type="submission" date="2015-07" db="EMBL/GenBank/DDBJ databases">
        <title>Whole genome sequence of an Ensifer adhaerens strain isolated from a cave pool in the Wind Cave National Park.</title>
        <authorList>
            <person name="Eng W.W.H."/>
            <person name="Gan H.M."/>
            <person name="Barton H.A."/>
            <person name="Savka M.A."/>
        </authorList>
    </citation>
    <scope>NUCLEOTIDE SEQUENCE [LARGE SCALE GENOMIC DNA]</scope>
    <source>
        <strain evidence="2">SD006</strain>
    </source>
</reference>
<dbReference type="RefSeq" id="WP_053249101.1">
    <property type="nucleotide sequence ID" value="NZ_LGAP01000005.1"/>
</dbReference>